<keyword evidence="6" id="KW-0175">Coiled coil</keyword>
<comment type="similarity">
    <text evidence="5">Belongs to the BCAP29/BCAP31 family.</text>
</comment>
<keyword evidence="5" id="KW-0931">ER-Golgi transport</keyword>
<dbReference type="GO" id="GO:0006888">
    <property type="term" value="P:endoplasmic reticulum to Golgi vesicle-mediated transport"/>
    <property type="evidence" value="ECO:0007669"/>
    <property type="project" value="UniProtKB-UniRule"/>
</dbReference>
<gene>
    <name evidence="8" type="ORF">FOA43_001808</name>
</gene>
<dbReference type="GO" id="GO:0070973">
    <property type="term" value="P:protein localization to endoplasmic reticulum exit site"/>
    <property type="evidence" value="ECO:0007669"/>
    <property type="project" value="UniProtKB-UniRule"/>
</dbReference>
<accession>A0A875S0I8</accession>
<dbReference type="GO" id="GO:0005789">
    <property type="term" value="C:endoplasmic reticulum membrane"/>
    <property type="evidence" value="ECO:0007669"/>
    <property type="project" value="UniProtKB-SubCell"/>
</dbReference>
<evidence type="ECO:0000259" key="7">
    <source>
        <dbReference type="Pfam" id="PF05529"/>
    </source>
</evidence>
<dbReference type="GO" id="GO:0006886">
    <property type="term" value="P:intracellular protein transport"/>
    <property type="evidence" value="ECO:0007669"/>
    <property type="project" value="UniProtKB-UniRule"/>
</dbReference>
<dbReference type="PANTHER" id="PTHR12701:SF20">
    <property type="entry name" value="ENDOPLASMIC RETICULUM TRANSMEMBRANE PROTEIN"/>
    <property type="match status" value="1"/>
</dbReference>
<dbReference type="RefSeq" id="XP_038778043.1">
    <property type="nucleotide sequence ID" value="XM_038922115.1"/>
</dbReference>
<dbReference type="EMBL" id="CP064812">
    <property type="protein sequence ID" value="QPG74478.1"/>
    <property type="molecule type" value="Genomic_DNA"/>
</dbReference>
<dbReference type="InterPro" id="IPR008417">
    <property type="entry name" value="BAP29/BAP31"/>
</dbReference>
<evidence type="ECO:0000256" key="3">
    <source>
        <dbReference type="ARBA" id="ARBA00022989"/>
    </source>
</evidence>
<dbReference type="KEGG" id="bnn:FOA43_001808"/>
<evidence type="ECO:0000256" key="2">
    <source>
        <dbReference type="ARBA" id="ARBA00022692"/>
    </source>
</evidence>
<dbReference type="Pfam" id="PF05529">
    <property type="entry name" value="Bap31"/>
    <property type="match status" value="1"/>
</dbReference>
<evidence type="ECO:0000256" key="6">
    <source>
        <dbReference type="SAM" id="Coils"/>
    </source>
</evidence>
<name>A0A875S0I8_EENNA</name>
<comment type="function">
    <text evidence="5">May play a role in anterograde transport of membrane proteins from the endoplasmic reticulum to the Golgi.</text>
</comment>
<evidence type="ECO:0000313" key="9">
    <source>
        <dbReference type="Proteomes" id="UP000662931"/>
    </source>
</evidence>
<evidence type="ECO:0000313" key="8">
    <source>
        <dbReference type="EMBL" id="QPG74478.1"/>
    </source>
</evidence>
<feature type="transmembrane region" description="Helical" evidence="5">
    <location>
        <begin position="7"/>
        <end position="26"/>
    </location>
</feature>
<keyword evidence="3 5" id="KW-1133">Transmembrane helix</keyword>
<keyword evidence="5" id="KW-0256">Endoplasmic reticulum</keyword>
<evidence type="ECO:0000256" key="1">
    <source>
        <dbReference type="ARBA" id="ARBA00004141"/>
    </source>
</evidence>
<feature type="domain" description="BAP29/BAP31 transmembrane" evidence="7">
    <location>
        <begin position="1"/>
        <end position="156"/>
    </location>
</feature>
<protein>
    <recommendedName>
        <fullName evidence="5">Endoplasmic reticulum transmembrane protein</fullName>
    </recommendedName>
</protein>
<keyword evidence="9" id="KW-1185">Reference proteome</keyword>
<proteinExistence type="inferred from homology"/>
<sequence>MALQYTLVFILLLVEMALFAIISLPLPPFIRKPLLNSLNMPFHSEHFQIFFRCAIAFIGILFLDSLNRMRRVTNELYYDKSGSFGGSMDSQMGSSMGSSMGSQMGPVGSSRTEVQTRRFYSQRNVYLCGLTLFLSLIVKRTYDLVYELLAVKEQIASKEKSSKLDELDDIDDEKMVEIRAKIAAKNKEVDTLKKQAEALSRDYKKI</sequence>
<keyword evidence="4 5" id="KW-0472">Membrane</keyword>
<evidence type="ECO:0000256" key="4">
    <source>
        <dbReference type="ARBA" id="ARBA00023136"/>
    </source>
</evidence>
<evidence type="ECO:0000256" key="5">
    <source>
        <dbReference type="RuleBase" id="RU367026"/>
    </source>
</evidence>
<keyword evidence="5" id="KW-0653">Protein transport</keyword>
<feature type="transmembrane region" description="Helical" evidence="5">
    <location>
        <begin position="46"/>
        <end position="63"/>
    </location>
</feature>
<dbReference type="InterPro" id="IPR040463">
    <property type="entry name" value="BAP29/BAP31_N"/>
</dbReference>
<feature type="coiled-coil region" evidence="6">
    <location>
        <begin position="175"/>
        <end position="202"/>
    </location>
</feature>
<dbReference type="GeneID" id="62195209"/>
<dbReference type="OrthoDB" id="435607at2759"/>
<dbReference type="PANTHER" id="PTHR12701">
    <property type="entry name" value="BCR-ASSOCIATED PROTEIN, BAP"/>
    <property type="match status" value="1"/>
</dbReference>
<dbReference type="Proteomes" id="UP000662931">
    <property type="component" value="Chromosome 1"/>
</dbReference>
<dbReference type="AlphaFoldDB" id="A0A875S0I8"/>
<keyword evidence="2 5" id="KW-0812">Transmembrane</keyword>
<reference evidence="8" key="1">
    <citation type="submission" date="2020-10" db="EMBL/GenBank/DDBJ databases">
        <authorList>
            <person name="Roach M.J.R."/>
        </authorList>
    </citation>
    <scope>NUCLEOTIDE SEQUENCE</scope>
    <source>
        <strain evidence="8">CBS 1945</strain>
    </source>
</reference>
<organism evidence="8 9">
    <name type="scientific">Eeniella nana</name>
    <name type="common">Yeast</name>
    <name type="synonym">Brettanomyces nanus</name>
    <dbReference type="NCBI Taxonomy" id="13502"/>
    <lineage>
        <taxon>Eukaryota</taxon>
        <taxon>Fungi</taxon>
        <taxon>Dikarya</taxon>
        <taxon>Ascomycota</taxon>
        <taxon>Saccharomycotina</taxon>
        <taxon>Pichiomycetes</taxon>
        <taxon>Pichiales</taxon>
        <taxon>Pichiaceae</taxon>
        <taxon>Brettanomyces</taxon>
    </lineage>
</organism>
<comment type="subcellular location">
    <subcellularLocation>
        <location evidence="5">Endoplasmic reticulum membrane</location>
        <topology evidence="5">Multi-pass membrane protein</topology>
    </subcellularLocation>
    <subcellularLocation>
        <location evidence="1">Membrane</location>
        <topology evidence="1">Multi-pass membrane protein</topology>
    </subcellularLocation>
</comment>
<comment type="caution">
    <text evidence="5">Lacks conserved residue(s) required for the propagation of feature annotation.</text>
</comment>
<keyword evidence="5" id="KW-0813">Transport</keyword>